<organism evidence="2 4">
    <name type="scientific">Klebsiella pasteurii</name>
    <dbReference type="NCBI Taxonomy" id="2587529"/>
    <lineage>
        <taxon>Bacteria</taxon>
        <taxon>Pseudomonadati</taxon>
        <taxon>Pseudomonadota</taxon>
        <taxon>Gammaproteobacteria</taxon>
        <taxon>Enterobacterales</taxon>
        <taxon>Enterobacteriaceae</taxon>
        <taxon>Klebsiella/Raoultella group</taxon>
        <taxon>Klebsiella</taxon>
    </lineage>
</organism>
<evidence type="ECO:0000313" key="4">
    <source>
        <dbReference type="Proteomes" id="UP001287436"/>
    </source>
</evidence>
<dbReference type="AlphaFoldDB" id="A0ABD5HN20"/>
<reference evidence="1 3" key="1">
    <citation type="submission" date="2023-01" db="EMBL/GenBank/DDBJ databases">
        <authorList>
            <person name="Dale J."/>
        </authorList>
    </citation>
    <scope>NUCLEOTIDE SEQUENCE [LARGE SCALE GENOMIC DNA]</scope>
    <source>
        <strain evidence="1 3">2022EL-01098</strain>
    </source>
</reference>
<accession>A0ABD5HN20</accession>
<dbReference type="Proteomes" id="UP001287436">
    <property type="component" value="Unassembled WGS sequence"/>
</dbReference>
<evidence type="ECO:0000313" key="2">
    <source>
        <dbReference type="EMBL" id="MDW2719673.1"/>
    </source>
</evidence>
<dbReference type="EMBL" id="JAQNDI010000011">
    <property type="protein sequence ID" value="MDC0694704.1"/>
    <property type="molecule type" value="Genomic_DNA"/>
</dbReference>
<reference evidence="2 4" key="2">
    <citation type="submission" date="2023-10" db="EMBL/GenBank/DDBJ databases">
        <title>Fecal carriage and genetic characteristics of carbapenem-resistant Enterobacterales among healthy adults from four provinces of China.</title>
        <authorList>
            <person name="Li Y."/>
            <person name="Zhang R."/>
        </authorList>
    </citation>
    <scope>NUCLEOTIDE SEQUENCE [LARGE SCALE GENOMIC DNA]</scope>
    <source>
        <strain evidence="2 4">HN-157</strain>
    </source>
</reference>
<evidence type="ECO:0000313" key="1">
    <source>
        <dbReference type="EMBL" id="MDC0694704.1"/>
    </source>
</evidence>
<comment type="caution">
    <text evidence="2">The sequence shown here is derived from an EMBL/GenBank/DDBJ whole genome shotgun (WGS) entry which is preliminary data.</text>
</comment>
<keyword evidence="3" id="KW-1185">Reference proteome</keyword>
<gene>
    <name evidence="1" type="ORF">PIK62_19100</name>
    <name evidence="2" type="ORF">RYZ49_28225</name>
</gene>
<sequence>MKQLTVFEMETISGGTFSSINDAITFAAQEVGAIALGASLGAMYGSIVGGRWGGAGGGLLGFGAIGQGVGMVWGLVVGGIGWGIAAGIVGWDTTWQYATQAIESTLNGTLAPWN</sequence>
<dbReference type="Proteomes" id="UP001221816">
    <property type="component" value="Unassembled WGS sequence"/>
</dbReference>
<protein>
    <recommendedName>
        <fullName evidence="5">Colicin V</fullName>
    </recommendedName>
</protein>
<evidence type="ECO:0008006" key="5">
    <source>
        <dbReference type="Google" id="ProtNLM"/>
    </source>
</evidence>
<dbReference type="RefSeq" id="WP_139529765.1">
    <property type="nucleotide sequence ID" value="NZ_CABEJD010000027.1"/>
</dbReference>
<proteinExistence type="predicted"/>
<dbReference type="EMBL" id="JAWPBP010000042">
    <property type="protein sequence ID" value="MDW2719673.1"/>
    <property type="molecule type" value="Genomic_DNA"/>
</dbReference>
<evidence type="ECO:0000313" key="3">
    <source>
        <dbReference type="Proteomes" id="UP001221816"/>
    </source>
</evidence>
<name>A0ABD5HN20_9ENTR</name>